<evidence type="ECO:0000313" key="3">
    <source>
        <dbReference type="Proteomes" id="UP001321125"/>
    </source>
</evidence>
<dbReference type="SUPFAM" id="SSF52777">
    <property type="entry name" value="CoA-dependent acyltransferases"/>
    <property type="match status" value="2"/>
</dbReference>
<dbReference type="InterPro" id="IPR023213">
    <property type="entry name" value="CAT-like_dom_sf"/>
</dbReference>
<dbReference type="Gene3D" id="3.30.559.30">
    <property type="entry name" value="Nonribosomal peptide synthetase, condensation domain"/>
    <property type="match status" value="1"/>
</dbReference>
<gene>
    <name evidence="2" type="ORF">L0635_13140</name>
</gene>
<name>A0ABT4IWH3_9GAMM</name>
<feature type="domain" description="Condensation" evidence="1">
    <location>
        <begin position="45"/>
        <end position="494"/>
    </location>
</feature>
<dbReference type="PANTHER" id="PTHR45398:SF1">
    <property type="entry name" value="ENZYME, PUTATIVE (JCVI)-RELATED"/>
    <property type="match status" value="1"/>
</dbReference>
<dbReference type="Pfam" id="PF00668">
    <property type="entry name" value="Condensation"/>
    <property type="match status" value="1"/>
</dbReference>
<protein>
    <submittedName>
        <fullName evidence="2">Condensation domain-containing protein</fullName>
    </submittedName>
</protein>
<dbReference type="PANTHER" id="PTHR45398">
    <property type="match status" value="1"/>
</dbReference>
<comment type="caution">
    <text evidence="2">The sequence shown here is derived from an EMBL/GenBank/DDBJ whole genome shotgun (WGS) entry which is preliminary data.</text>
</comment>
<evidence type="ECO:0000313" key="2">
    <source>
        <dbReference type="EMBL" id="MCZ0928029.1"/>
    </source>
</evidence>
<dbReference type="RefSeq" id="WP_268902037.1">
    <property type="nucleotide sequence ID" value="NZ_JAKNQU010000004.1"/>
</dbReference>
<organism evidence="2 3">
    <name type="scientific">Vreelandella janggokensis</name>
    <dbReference type="NCBI Taxonomy" id="370767"/>
    <lineage>
        <taxon>Bacteria</taxon>
        <taxon>Pseudomonadati</taxon>
        <taxon>Pseudomonadota</taxon>
        <taxon>Gammaproteobacteria</taxon>
        <taxon>Oceanospirillales</taxon>
        <taxon>Halomonadaceae</taxon>
        <taxon>Vreelandella</taxon>
    </lineage>
</organism>
<dbReference type="CDD" id="cd19531">
    <property type="entry name" value="LCL_NRPS-like"/>
    <property type="match status" value="1"/>
</dbReference>
<accession>A0ABT4IWH3</accession>
<dbReference type="InterPro" id="IPR001242">
    <property type="entry name" value="Condensation_dom"/>
</dbReference>
<keyword evidence="3" id="KW-1185">Reference proteome</keyword>
<proteinExistence type="predicted"/>
<dbReference type="EMBL" id="JAKNQU010000004">
    <property type="protein sequence ID" value="MCZ0928029.1"/>
    <property type="molecule type" value="Genomic_DNA"/>
</dbReference>
<reference evidence="2 3" key="1">
    <citation type="submission" date="2022-02" db="EMBL/GenBank/DDBJ databases">
        <title>Study of halophilic communities from a Mexican lake.</title>
        <authorList>
            <person name="Hernandez-Soto L.M."/>
            <person name="Martinez-Abarca F."/>
            <person name="Ramirez-Saad H.C."/>
            <person name="Aguirre-Garrido J.F."/>
        </authorList>
    </citation>
    <scope>NUCLEOTIDE SEQUENCE [LARGE SCALE GENOMIC DNA]</scope>
    <source>
        <strain evidence="2 3">Hjan13</strain>
    </source>
</reference>
<evidence type="ECO:0000259" key="1">
    <source>
        <dbReference type="Pfam" id="PF00668"/>
    </source>
</evidence>
<feature type="non-terminal residue" evidence="2">
    <location>
        <position position="537"/>
    </location>
</feature>
<dbReference type="Proteomes" id="UP001321125">
    <property type="component" value="Unassembled WGS sequence"/>
</dbReference>
<sequence length="537" mass="61402">MELNKRAIAERFSQLTWDKRSAFLETLRQQNIDFAQLPIVPRSEREHCALSYAQWRQWFLWHLDPDSGGYHITGAMRLKGALDRTALHDSFKALVSRHEALRTIFRDDGPSGVVQVVRSESDFAFQQLDLSGVAAGEREAAAKEAASRLCDMPFDLWCGPLLRVGLLCMAKDEHLLVVVMHHIVSDGWSVRLIVDEFTAEYRARVMGESRHAAALPIQYADYALWQRYWMEAGEKERQLAYWQTVLGNEHPVLQLPTDYGRRRQGSNRAAHHAVSLPESLVQGLRNMMQEQGATLFMILLAGFQALLYRYTNQEDIRVGVPIANRHRAETAGVVGFFVNTQVLRNRVEGRATLGEVLERAKHAAVEAQDYQDLPFEQLVERLQPERHLDHHPLFQVMFNHQRHDTGGLRQLPALEVEEYSLGARVTLFELTLDTMEREDGGVEATFTYAAELFETATIERLASRYVRLLEALVESPEQALDDVVLLADDERRQLKNWEMTARRYSDVEPLPRQIERWVTTTPEATAVVCGAERLSFA</sequence>
<dbReference type="Gene3D" id="3.30.559.10">
    <property type="entry name" value="Chloramphenicol acetyltransferase-like domain"/>
    <property type="match status" value="1"/>
</dbReference>